<gene>
    <name evidence="1" type="ORF">QYM36_005244</name>
</gene>
<accession>A0AA88HX02</accession>
<dbReference type="SUPFAM" id="SSF52047">
    <property type="entry name" value="RNI-like"/>
    <property type="match status" value="1"/>
</dbReference>
<organism evidence="1 2">
    <name type="scientific">Artemia franciscana</name>
    <name type="common">Brine shrimp</name>
    <name type="synonym">Artemia sanfranciscana</name>
    <dbReference type="NCBI Taxonomy" id="6661"/>
    <lineage>
        <taxon>Eukaryota</taxon>
        <taxon>Metazoa</taxon>
        <taxon>Ecdysozoa</taxon>
        <taxon>Arthropoda</taxon>
        <taxon>Crustacea</taxon>
        <taxon>Branchiopoda</taxon>
        <taxon>Anostraca</taxon>
        <taxon>Artemiidae</taxon>
        <taxon>Artemia</taxon>
    </lineage>
</organism>
<dbReference type="InterPro" id="IPR032675">
    <property type="entry name" value="LRR_dom_sf"/>
</dbReference>
<reference evidence="1" key="1">
    <citation type="submission" date="2023-07" db="EMBL/GenBank/DDBJ databases">
        <title>Chromosome-level genome assembly of Artemia franciscana.</title>
        <authorList>
            <person name="Jo E."/>
        </authorList>
    </citation>
    <scope>NUCLEOTIDE SEQUENCE</scope>
    <source>
        <tissue evidence="1">Whole body</tissue>
    </source>
</reference>
<dbReference type="AlphaFoldDB" id="A0AA88HX02"/>
<dbReference type="Proteomes" id="UP001187531">
    <property type="component" value="Unassembled WGS sequence"/>
</dbReference>
<protein>
    <recommendedName>
        <fullName evidence="3">ATP synthase subunit s, mitochondrial</fullName>
    </recommendedName>
</protein>
<sequence>MPGKTYLAFHLILANIGYDPDRVKAVGPDRACSEWLLRCGAAVRWTNQTTFLHDYNHLPAEGTKTYVEEIDATNSCIMHRGFPHLKGLKHLKKIVLNKAPYVDDACLYQLKCVKETLEVLQVSENGSITDAGLLYLKELKSLQKLLVYGLPGVVEKEKTLRQLREALKDCQIKFNGEDF</sequence>
<proteinExistence type="predicted"/>
<dbReference type="EMBL" id="JAVRJZ010000008">
    <property type="protein sequence ID" value="KAK2719695.1"/>
    <property type="molecule type" value="Genomic_DNA"/>
</dbReference>
<dbReference type="Gene3D" id="3.80.10.10">
    <property type="entry name" value="Ribonuclease Inhibitor"/>
    <property type="match status" value="1"/>
</dbReference>
<evidence type="ECO:0000313" key="2">
    <source>
        <dbReference type="Proteomes" id="UP001187531"/>
    </source>
</evidence>
<evidence type="ECO:0000313" key="1">
    <source>
        <dbReference type="EMBL" id="KAK2719695.1"/>
    </source>
</evidence>
<keyword evidence="2" id="KW-1185">Reference proteome</keyword>
<evidence type="ECO:0008006" key="3">
    <source>
        <dbReference type="Google" id="ProtNLM"/>
    </source>
</evidence>
<name>A0AA88HX02_ARTSF</name>
<comment type="caution">
    <text evidence="1">The sequence shown here is derived from an EMBL/GenBank/DDBJ whole genome shotgun (WGS) entry which is preliminary data.</text>
</comment>